<accession>A0ABQ5IWV3</accession>
<dbReference type="Pfam" id="PF13976">
    <property type="entry name" value="gag_pre-integrs"/>
    <property type="match status" value="1"/>
</dbReference>
<evidence type="ECO:0000259" key="3">
    <source>
        <dbReference type="PROSITE" id="PS50994"/>
    </source>
</evidence>
<evidence type="ECO:0000313" key="4">
    <source>
        <dbReference type="EMBL" id="GJU03434.1"/>
    </source>
</evidence>
<dbReference type="InterPro" id="IPR057670">
    <property type="entry name" value="SH3_retrovirus"/>
</dbReference>
<dbReference type="PANTHER" id="PTHR42648">
    <property type="entry name" value="TRANSPOSASE, PUTATIVE-RELATED"/>
    <property type="match status" value="1"/>
</dbReference>
<proteinExistence type="predicted"/>
<keyword evidence="5" id="KW-1185">Reference proteome</keyword>
<dbReference type="PANTHER" id="PTHR42648:SF18">
    <property type="entry name" value="RETROTRANSPOSON, UNCLASSIFIED-LIKE PROTEIN"/>
    <property type="match status" value="1"/>
</dbReference>
<feature type="region of interest" description="Disordered" evidence="2">
    <location>
        <begin position="875"/>
        <end position="894"/>
    </location>
</feature>
<feature type="region of interest" description="Disordered" evidence="2">
    <location>
        <begin position="535"/>
        <end position="567"/>
    </location>
</feature>
<feature type="domain" description="Integrase catalytic" evidence="3">
    <location>
        <begin position="277"/>
        <end position="436"/>
    </location>
</feature>
<organism evidence="4 5">
    <name type="scientific">Tanacetum coccineum</name>
    <dbReference type="NCBI Taxonomy" id="301880"/>
    <lineage>
        <taxon>Eukaryota</taxon>
        <taxon>Viridiplantae</taxon>
        <taxon>Streptophyta</taxon>
        <taxon>Embryophyta</taxon>
        <taxon>Tracheophyta</taxon>
        <taxon>Spermatophyta</taxon>
        <taxon>Magnoliopsida</taxon>
        <taxon>eudicotyledons</taxon>
        <taxon>Gunneridae</taxon>
        <taxon>Pentapetalae</taxon>
        <taxon>asterids</taxon>
        <taxon>campanulids</taxon>
        <taxon>Asterales</taxon>
        <taxon>Asteraceae</taxon>
        <taxon>Asteroideae</taxon>
        <taxon>Anthemideae</taxon>
        <taxon>Anthemidinae</taxon>
        <taxon>Tanacetum</taxon>
    </lineage>
</organism>
<dbReference type="Proteomes" id="UP001151760">
    <property type="component" value="Unassembled WGS sequence"/>
</dbReference>
<name>A0ABQ5IWV3_9ASTR</name>
<feature type="compositionally biased region" description="Low complexity" evidence="2">
    <location>
        <begin position="882"/>
        <end position="893"/>
    </location>
</feature>
<dbReference type="EMBL" id="BQNB010021152">
    <property type="protein sequence ID" value="GJU03434.1"/>
    <property type="molecule type" value="Genomic_DNA"/>
</dbReference>
<evidence type="ECO:0000256" key="1">
    <source>
        <dbReference type="ARBA" id="ARBA00022670"/>
    </source>
</evidence>
<dbReference type="InterPro" id="IPR039537">
    <property type="entry name" value="Retrotran_Ty1/copia-like"/>
</dbReference>
<keyword evidence="1" id="KW-0378">Hydrolase</keyword>
<dbReference type="SUPFAM" id="SSF53098">
    <property type="entry name" value="Ribonuclease H-like"/>
    <property type="match status" value="1"/>
</dbReference>
<reference evidence="4" key="1">
    <citation type="journal article" date="2022" name="Int. J. Mol. Sci.">
        <title>Draft Genome of Tanacetum Coccineum: Genomic Comparison of Closely Related Tanacetum-Family Plants.</title>
        <authorList>
            <person name="Yamashiro T."/>
            <person name="Shiraishi A."/>
            <person name="Nakayama K."/>
            <person name="Satake H."/>
        </authorList>
    </citation>
    <scope>NUCLEOTIDE SEQUENCE</scope>
</reference>
<comment type="caution">
    <text evidence="4">The sequence shown here is derived from an EMBL/GenBank/DDBJ whole genome shotgun (WGS) entry which is preliminary data.</text>
</comment>
<gene>
    <name evidence="4" type="ORF">Tco_1113772</name>
</gene>
<reference evidence="4" key="2">
    <citation type="submission" date="2022-01" db="EMBL/GenBank/DDBJ databases">
        <authorList>
            <person name="Yamashiro T."/>
            <person name="Shiraishi A."/>
            <person name="Satake H."/>
            <person name="Nakayama K."/>
        </authorList>
    </citation>
    <scope>NUCLEOTIDE SEQUENCE</scope>
</reference>
<evidence type="ECO:0000313" key="5">
    <source>
        <dbReference type="Proteomes" id="UP001151760"/>
    </source>
</evidence>
<dbReference type="PROSITE" id="PS50994">
    <property type="entry name" value="INTEGRASE"/>
    <property type="match status" value="1"/>
</dbReference>
<feature type="region of interest" description="Disordered" evidence="2">
    <location>
        <begin position="907"/>
        <end position="1123"/>
    </location>
</feature>
<evidence type="ECO:0000256" key="2">
    <source>
        <dbReference type="SAM" id="MobiDB-lite"/>
    </source>
</evidence>
<dbReference type="Pfam" id="PF22936">
    <property type="entry name" value="Pol_BBD"/>
    <property type="match status" value="1"/>
</dbReference>
<feature type="compositionally biased region" description="Low complexity" evidence="2">
    <location>
        <begin position="986"/>
        <end position="999"/>
    </location>
</feature>
<dbReference type="InterPro" id="IPR025724">
    <property type="entry name" value="GAG-pre-integrase_dom"/>
</dbReference>
<keyword evidence="1" id="KW-0645">Protease</keyword>
<feature type="region of interest" description="Disordered" evidence="2">
    <location>
        <begin position="848"/>
        <end position="867"/>
    </location>
</feature>
<protein>
    <submittedName>
        <fullName evidence="4">Retrovirus-related pol polyprotein from transposon TNT 1-94</fullName>
    </submittedName>
</protein>
<feature type="compositionally biased region" description="Polar residues" evidence="2">
    <location>
        <begin position="538"/>
        <end position="561"/>
    </location>
</feature>
<dbReference type="InterPro" id="IPR054722">
    <property type="entry name" value="PolX-like_BBD"/>
</dbReference>
<dbReference type="InterPro" id="IPR001584">
    <property type="entry name" value="Integrase_cat-core"/>
</dbReference>
<dbReference type="Gene3D" id="3.30.420.10">
    <property type="entry name" value="Ribonuclease H-like superfamily/Ribonuclease H"/>
    <property type="match status" value="1"/>
</dbReference>
<dbReference type="Pfam" id="PF25597">
    <property type="entry name" value="SH3_retrovirus"/>
    <property type="match status" value="1"/>
</dbReference>
<dbReference type="InterPro" id="IPR036397">
    <property type="entry name" value="RNaseH_sf"/>
</dbReference>
<dbReference type="InterPro" id="IPR012337">
    <property type="entry name" value="RNaseH-like_sf"/>
</dbReference>
<sequence length="1301" mass="145015">MIIVPSTIPQQPQAEFPQLDSGLAVPTFLPGIKPLFKMVESPFSKFKEDKVRMLSVQDHKGMLQVYGEYVRSSKAWFKEKVLLVQAQAEGKELDEEQLAFLADPGVADGQYGINVLSEVVQIVLWYLDSGCSKYMTRNRSQLINFISKFLGTARFGNDKIANIMGYKDYQLGNVMISRVYYVEGLGYNFFSVGQFYDSDLEVAFHKHTCHIRDLEGVDLLKGSRGSNLYTLSLENMMSTSPICLLSKASKTKSWLWHRRLSHLNFDYITQLAKQGMVRGLPRLKFQKDHLCSARALGKMIVDDYSRFTLVKFLRSKDEVPEFMIKLLKMIQVRLNATVRNIRTDNGKEFVNQTLKAYYKDIRISHQTSVARTPQQNVIVKRRNRALVEAARAMLIFSKALLFLWEEAIATACNTQNRSLIRKCHNKTPYELLHNKKPDLSYLYVFGALCYPTNDSDNLGKLQPKANIGIFIGYAPAKNAFWTYKKRTRLVPNPPSSTSYVPPTKNDWDILFQPTFDELLNPPPSVVSPVPAIVAQRPTDPTGSSVSTLIDQDAPSSSNPSTQEHEQSLIISQGVKESPKTPHFYVEIHSMETLITTRLLKDRRFGTYVKAKDLDLWHIILNGDFPPVAKNEVTQILEVVSFEKQSDDLKKKLAKNNEAKMVLYNALPKKEYETRRIFICVQRLKISLAIVLNTHIKEESIDSSFIGFNTIITSLKGLDECFSAKNYVRKFLRALHPKWRAQVTVTPRKFPVAARPPYNFIKSVVVSLTLAKIMADSVIIISSDSSDESVGSPPSRVILFGDIPTVIPSTSVVAPETSTIAPVISSAAPVVETTLVASPTGLCGLVPYTGSDSDTPDEVSSPEHISPLPAISPFICTDSSEAPDSSDGPPSQDPYVATVARWRSRVTARTSSSHEFPIAPVTAPPGIRRRSATLIRPGEAIPFGRPYRTHPNGPRKLLTARKRVRPLPTRRLASRHASPRSSDHHSSSSSSSSDSSPVHSLGLDAPDQAHSGSSTRDVSPRSRYPPRRAPRRSEAYRRWCAAPLSTVYPPTTSESSSGDSSERPMHSSPHSAGPSRKRCRSPVDSVSLSMPVTGSLAPTRADHLPPRKRFRDSYSSEASLEEDAEVGLTETGVDMGLGIGDGDVVGDHVGIDHRDATDDTEEYEADASTRDTAEAGIDPMTAPLVEEEIVEPAGEGSPDLLVTRDGIDRIVGIETAQGRLEADQLIASGDRTRMAEAIYSLRLENLKIRAMLDIERDRVSSLRLHMSLSQEEFRQVRRDRDDARGRLRRLESYLGRRFGFRP</sequence>